<gene>
    <name evidence="1" type="ORF">CROQUDRAFT_660547</name>
</gene>
<dbReference type="PANTHER" id="PTHR48100">
    <property type="entry name" value="BROAD-SPECIFICITY PHOSPHATASE YOR283W-RELATED"/>
    <property type="match status" value="1"/>
</dbReference>
<dbReference type="GO" id="GO:0005737">
    <property type="term" value="C:cytoplasm"/>
    <property type="evidence" value="ECO:0007669"/>
    <property type="project" value="TreeGrafter"/>
</dbReference>
<reference evidence="1" key="1">
    <citation type="submission" date="2013-11" db="EMBL/GenBank/DDBJ databases">
        <title>Genome sequence of the fusiform rust pathogen reveals effectors for host alternation and coevolution with pine.</title>
        <authorList>
            <consortium name="DOE Joint Genome Institute"/>
            <person name="Smith K."/>
            <person name="Pendleton A."/>
            <person name="Kubisiak T."/>
            <person name="Anderson C."/>
            <person name="Salamov A."/>
            <person name="Aerts A."/>
            <person name="Riley R."/>
            <person name="Clum A."/>
            <person name="Lindquist E."/>
            <person name="Ence D."/>
            <person name="Campbell M."/>
            <person name="Kronenberg Z."/>
            <person name="Feau N."/>
            <person name="Dhillon B."/>
            <person name="Hamelin R."/>
            <person name="Burleigh J."/>
            <person name="Smith J."/>
            <person name="Yandell M."/>
            <person name="Nelson C."/>
            <person name="Grigoriev I."/>
            <person name="Davis J."/>
        </authorList>
    </citation>
    <scope>NUCLEOTIDE SEQUENCE</scope>
    <source>
        <strain evidence="1">G11</strain>
    </source>
</reference>
<dbReference type="Gene3D" id="3.40.50.1240">
    <property type="entry name" value="Phosphoglycerate mutase-like"/>
    <property type="match status" value="1"/>
</dbReference>
<keyword evidence="2" id="KW-1185">Reference proteome</keyword>
<dbReference type="InterPro" id="IPR013078">
    <property type="entry name" value="His_Pase_superF_clade-1"/>
</dbReference>
<dbReference type="AlphaFoldDB" id="A0A9P6T9W9"/>
<dbReference type="PANTHER" id="PTHR48100:SF54">
    <property type="entry name" value="PHOSPHATASE SPAC5H10.03-RELATED"/>
    <property type="match status" value="1"/>
</dbReference>
<evidence type="ECO:0000313" key="1">
    <source>
        <dbReference type="EMBL" id="KAG0144010.1"/>
    </source>
</evidence>
<dbReference type="SMART" id="SM00855">
    <property type="entry name" value="PGAM"/>
    <property type="match status" value="1"/>
</dbReference>
<sequence>MSPKVHLIRHAQAHHNVDFDNHSFPDAALTLTGKEQCNELNARTITNIQASAQLLVSSPLRRTLQTTLLGFPHLIKRLGGPNAIIALPQLQENGSSPADTGSSRAELEKQEEFEGIDFSLLEDEWNSKSGVWSPSETSLRKRAGWTRQWLAERPEEEIVIVSHGGALRYLTEDYASHQPWGNTECRTYTLSEEMSDYGGPKLILSAPAYQAVQF</sequence>
<dbReference type="InterPro" id="IPR029033">
    <property type="entry name" value="His_PPase_superfam"/>
</dbReference>
<proteinExistence type="predicted"/>
<dbReference type="EMBL" id="MU167305">
    <property type="protein sequence ID" value="KAG0144010.1"/>
    <property type="molecule type" value="Genomic_DNA"/>
</dbReference>
<organism evidence="1 2">
    <name type="scientific">Cronartium quercuum f. sp. fusiforme G11</name>
    <dbReference type="NCBI Taxonomy" id="708437"/>
    <lineage>
        <taxon>Eukaryota</taxon>
        <taxon>Fungi</taxon>
        <taxon>Dikarya</taxon>
        <taxon>Basidiomycota</taxon>
        <taxon>Pucciniomycotina</taxon>
        <taxon>Pucciniomycetes</taxon>
        <taxon>Pucciniales</taxon>
        <taxon>Coleosporiaceae</taxon>
        <taxon>Cronartium</taxon>
    </lineage>
</organism>
<accession>A0A9P6T9W9</accession>
<dbReference type="GO" id="GO:0016791">
    <property type="term" value="F:phosphatase activity"/>
    <property type="evidence" value="ECO:0007669"/>
    <property type="project" value="TreeGrafter"/>
</dbReference>
<protein>
    <recommendedName>
        <fullName evidence="3">Phosphoglycerate mutase-like protein</fullName>
    </recommendedName>
</protein>
<evidence type="ECO:0000313" key="2">
    <source>
        <dbReference type="Proteomes" id="UP000886653"/>
    </source>
</evidence>
<dbReference type="Pfam" id="PF00300">
    <property type="entry name" value="His_Phos_1"/>
    <property type="match status" value="1"/>
</dbReference>
<dbReference type="Proteomes" id="UP000886653">
    <property type="component" value="Unassembled WGS sequence"/>
</dbReference>
<dbReference type="InterPro" id="IPR050275">
    <property type="entry name" value="PGM_Phosphatase"/>
</dbReference>
<name>A0A9P6T9W9_9BASI</name>
<comment type="caution">
    <text evidence="1">The sequence shown here is derived from an EMBL/GenBank/DDBJ whole genome shotgun (WGS) entry which is preliminary data.</text>
</comment>
<dbReference type="OrthoDB" id="496981at2759"/>
<dbReference type="SUPFAM" id="SSF53254">
    <property type="entry name" value="Phosphoglycerate mutase-like"/>
    <property type="match status" value="1"/>
</dbReference>
<dbReference type="CDD" id="cd07067">
    <property type="entry name" value="HP_PGM_like"/>
    <property type="match status" value="1"/>
</dbReference>
<evidence type="ECO:0008006" key="3">
    <source>
        <dbReference type="Google" id="ProtNLM"/>
    </source>
</evidence>